<evidence type="ECO:0000256" key="1">
    <source>
        <dbReference type="SAM" id="Coils"/>
    </source>
</evidence>
<evidence type="ECO:0000259" key="3">
    <source>
        <dbReference type="Pfam" id="PF00082"/>
    </source>
</evidence>
<protein>
    <recommendedName>
        <fullName evidence="3">Peptidase S8/S53 domain-containing protein</fullName>
    </recommendedName>
</protein>
<evidence type="ECO:0000256" key="2">
    <source>
        <dbReference type="SAM" id="MobiDB-lite"/>
    </source>
</evidence>
<accession>A0A8H5TEU8</accession>
<sequence length="1093" mass="121744">MARRPPPQFMKTTVGSIGNDVTQAPDVLAIRSRLLTQIEQNLDKNLTIEQLIKDHEETLQKCAEKKDDDDVTILHWIVGQVKGLVFPPDGDMILLKPYEILIQLSMKYDEQLVAVTDKAKETALHRALKSRDKAMVLTLASYMSNYGGATDAFKKALSIANTNGENPLHLAVANDKFLAAELIPIAEKKAFLQKRNLTLDGSPVTRGGNTPLHDAVHFGTAVFEIPDCNFHENQCRGCGELSERFDESVSLAIELVQKLTHHGSEALKAKNGNDESPYLYHLRTKGEYLKLDPKAEGNAKSELDINIRLTPAKVQDSATEGKIGHGVPTTKCGIVKGYEATDTIEELLREWAFAIGSFEDACSCFFGENPDEDGRSSPFRPGYPVLQSSPEVYQNLIPEGTRVLSHVDLCVSSYVKDSTLEVHHPNASETESDIDQWNRNMRNLKKMFRMIRKRQVKQILKVTIYDNPKRPCSDETIQACLEGFDVRYLDWNKPDLSIDVIHAACPRLAEIKLYSSGRKSVFSGWTSNTGLCNLHQLKCLDIKAVRGLETHDHYTESVQQFTNELEQKMRYMREKLRLTCERQEKMIQVENIERSIRSGNEWLREQREADSSQKSQIQEAEEWIVSSESQLHIHRDGLRLLGPRLRSLDHEIEKLEMRSHGISSTLFEEIRVISIQDLCQRDIGIVEAECYSSRTKGYGTIHDVSHGVISSSALGENSAEYQQGQSFDRADGPWPGLFQIKRKDGGRISVVRDFKIRKQDLEDPPTEPGNAAKPQNLPGNSAESLSAIVTPNRWINAIEAFVRKAGFSNLKNSTPVKVALIDDGVNLGNLIGQTENFQIPGWPILKSYSNDRPWCHSEGNHGTEMAKLILKMCPNAKLLVAKLGGKDMNARLDNATDAAEAVKWAIKNKVDVISMSWSLIKSNNNKEGVKQLEDQIQLAAKANIIMYCAAPDQKYYKGNGEIVPHSTDTKRIRIVGAAKENGTKSNDVATDQVDYLFPGEGIKDLGEKGGSSAATALAAGFAALILSCYKGFHDKGISSVANPDHMHYVMESLQPNGKKWVNATKLVGMDNAPRCPKYVVSYCESVITTNGGN</sequence>
<feature type="region of interest" description="Disordered" evidence="2">
    <location>
        <begin position="757"/>
        <end position="779"/>
    </location>
</feature>
<dbReference type="InterPro" id="IPR036852">
    <property type="entry name" value="Peptidase_S8/S53_dom_sf"/>
</dbReference>
<keyword evidence="1" id="KW-0175">Coiled coil</keyword>
<dbReference type="Gene3D" id="3.40.50.200">
    <property type="entry name" value="Peptidase S8/S53 domain"/>
    <property type="match status" value="1"/>
</dbReference>
<evidence type="ECO:0000313" key="5">
    <source>
        <dbReference type="Proteomes" id="UP000567885"/>
    </source>
</evidence>
<dbReference type="GO" id="GO:0004252">
    <property type="term" value="F:serine-type endopeptidase activity"/>
    <property type="evidence" value="ECO:0007669"/>
    <property type="project" value="InterPro"/>
</dbReference>
<dbReference type="InterPro" id="IPR036770">
    <property type="entry name" value="Ankyrin_rpt-contain_sf"/>
</dbReference>
<dbReference type="SUPFAM" id="SSF48403">
    <property type="entry name" value="Ankyrin repeat"/>
    <property type="match status" value="1"/>
</dbReference>
<evidence type="ECO:0000313" key="4">
    <source>
        <dbReference type="EMBL" id="KAF5667799.1"/>
    </source>
</evidence>
<keyword evidence="5" id="KW-1185">Reference proteome</keyword>
<proteinExistence type="predicted"/>
<dbReference type="AlphaFoldDB" id="A0A8H5TEU8"/>
<dbReference type="OrthoDB" id="5093543at2759"/>
<dbReference type="Proteomes" id="UP000567885">
    <property type="component" value="Unassembled WGS sequence"/>
</dbReference>
<feature type="domain" description="Peptidase S8/S53" evidence="3">
    <location>
        <begin position="816"/>
        <end position="1033"/>
    </location>
</feature>
<feature type="coiled-coil region" evidence="1">
    <location>
        <begin position="427"/>
        <end position="454"/>
    </location>
</feature>
<dbReference type="EMBL" id="JAAGWQ010000099">
    <property type="protein sequence ID" value="KAF5667799.1"/>
    <property type="molecule type" value="Genomic_DNA"/>
</dbReference>
<comment type="caution">
    <text evidence="4">The sequence shown here is derived from an EMBL/GenBank/DDBJ whole genome shotgun (WGS) entry which is preliminary data.</text>
</comment>
<organism evidence="4 5">
    <name type="scientific">Fusarium heterosporum</name>
    <dbReference type="NCBI Taxonomy" id="42747"/>
    <lineage>
        <taxon>Eukaryota</taxon>
        <taxon>Fungi</taxon>
        <taxon>Dikarya</taxon>
        <taxon>Ascomycota</taxon>
        <taxon>Pezizomycotina</taxon>
        <taxon>Sordariomycetes</taxon>
        <taxon>Hypocreomycetidae</taxon>
        <taxon>Hypocreales</taxon>
        <taxon>Nectriaceae</taxon>
        <taxon>Fusarium</taxon>
        <taxon>Fusarium heterosporum species complex</taxon>
    </lineage>
</organism>
<gene>
    <name evidence="4" type="ORF">FHETE_5568</name>
</gene>
<dbReference type="SUPFAM" id="SSF52743">
    <property type="entry name" value="Subtilisin-like"/>
    <property type="match status" value="1"/>
</dbReference>
<name>A0A8H5TEU8_FUSHE</name>
<dbReference type="Pfam" id="PF00082">
    <property type="entry name" value="Peptidase_S8"/>
    <property type="match status" value="1"/>
</dbReference>
<dbReference type="Gene3D" id="1.25.40.20">
    <property type="entry name" value="Ankyrin repeat-containing domain"/>
    <property type="match status" value="1"/>
</dbReference>
<dbReference type="GO" id="GO:0006508">
    <property type="term" value="P:proteolysis"/>
    <property type="evidence" value="ECO:0007669"/>
    <property type="project" value="InterPro"/>
</dbReference>
<dbReference type="InterPro" id="IPR000209">
    <property type="entry name" value="Peptidase_S8/S53_dom"/>
</dbReference>
<reference evidence="4 5" key="1">
    <citation type="submission" date="2020-05" db="EMBL/GenBank/DDBJ databases">
        <title>Identification and distribution of gene clusters putatively required for synthesis of sphingolipid metabolism inhibitors in phylogenetically diverse species of the filamentous fungus Fusarium.</title>
        <authorList>
            <person name="Kim H.-S."/>
            <person name="Busman M."/>
            <person name="Brown D.W."/>
            <person name="Divon H."/>
            <person name="Uhlig S."/>
            <person name="Proctor R.H."/>
        </authorList>
    </citation>
    <scope>NUCLEOTIDE SEQUENCE [LARGE SCALE GENOMIC DNA]</scope>
    <source>
        <strain evidence="4 5">NRRL 20693</strain>
    </source>
</reference>